<name>A0ABR2M9P4_9ASPA</name>
<protein>
    <recommendedName>
        <fullName evidence="2">Malectin-like domain-containing protein</fullName>
    </recommendedName>
</protein>
<evidence type="ECO:0000259" key="2">
    <source>
        <dbReference type="Pfam" id="PF12819"/>
    </source>
</evidence>
<reference evidence="3 4" key="1">
    <citation type="journal article" date="2022" name="Nat. Plants">
        <title>Genomes of leafy and leafless Platanthera orchids illuminate the evolution of mycoheterotrophy.</title>
        <authorList>
            <person name="Li M.H."/>
            <person name="Liu K.W."/>
            <person name="Li Z."/>
            <person name="Lu H.C."/>
            <person name="Ye Q.L."/>
            <person name="Zhang D."/>
            <person name="Wang J.Y."/>
            <person name="Li Y.F."/>
            <person name="Zhong Z.M."/>
            <person name="Liu X."/>
            <person name="Yu X."/>
            <person name="Liu D.K."/>
            <person name="Tu X.D."/>
            <person name="Liu B."/>
            <person name="Hao Y."/>
            <person name="Liao X.Y."/>
            <person name="Jiang Y.T."/>
            <person name="Sun W.H."/>
            <person name="Chen J."/>
            <person name="Chen Y.Q."/>
            <person name="Ai Y."/>
            <person name="Zhai J.W."/>
            <person name="Wu S.S."/>
            <person name="Zhou Z."/>
            <person name="Hsiao Y.Y."/>
            <person name="Wu W.L."/>
            <person name="Chen Y.Y."/>
            <person name="Lin Y.F."/>
            <person name="Hsu J.L."/>
            <person name="Li C.Y."/>
            <person name="Wang Z.W."/>
            <person name="Zhao X."/>
            <person name="Zhong W.Y."/>
            <person name="Ma X.K."/>
            <person name="Ma L."/>
            <person name="Huang J."/>
            <person name="Chen G.Z."/>
            <person name="Huang M.Z."/>
            <person name="Huang L."/>
            <person name="Peng D.H."/>
            <person name="Luo Y.B."/>
            <person name="Zou S.Q."/>
            <person name="Chen S.P."/>
            <person name="Lan S."/>
            <person name="Tsai W.C."/>
            <person name="Van de Peer Y."/>
            <person name="Liu Z.J."/>
        </authorList>
    </citation>
    <scope>NUCLEOTIDE SEQUENCE [LARGE SCALE GENOMIC DNA]</scope>
    <source>
        <strain evidence="3">Lor288</strain>
    </source>
</reference>
<evidence type="ECO:0000313" key="3">
    <source>
        <dbReference type="EMBL" id="KAK8960884.1"/>
    </source>
</evidence>
<comment type="subcellular location">
    <subcellularLocation>
        <location evidence="1">Membrane</location>
        <topology evidence="1">Single-pass membrane protein</topology>
    </subcellularLocation>
</comment>
<organism evidence="3 4">
    <name type="scientific">Platanthera guangdongensis</name>
    <dbReference type="NCBI Taxonomy" id="2320717"/>
    <lineage>
        <taxon>Eukaryota</taxon>
        <taxon>Viridiplantae</taxon>
        <taxon>Streptophyta</taxon>
        <taxon>Embryophyta</taxon>
        <taxon>Tracheophyta</taxon>
        <taxon>Spermatophyta</taxon>
        <taxon>Magnoliopsida</taxon>
        <taxon>Liliopsida</taxon>
        <taxon>Asparagales</taxon>
        <taxon>Orchidaceae</taxon>
        <taxon>Orchidoideae</taxon>
        <taxon>Orchideae</taxon>
        <taxon>Orchidinae</taxon>
        <taxon>Platanthera</taxon>
    </lineage>
</organism>
<accession>A0ABR2M9P4</accession>
<dbReference type="Proteomes" id="UP001412067">
    <property type="component" value="Unassembled WGS sequence"/>
</dbReference>
<dbReference type="Pfam" id="PF12819">
    <property type="entry name" value="Malectin_like"/>
    <property type="match status" value="1"/>
</dbReference>
<keyword evidence="4" id="KW-1185">Reference proteome</keyword>
<comment type="caution">
    <text evidence="3">The sequence shown here is derived from an EMBL/GenBank/DDBJ whole genome shotgun (WGS) entry which is preliminary data.</text>
</comment>
<sequence>MFLITGERGPFCRVGPVLERGVWWPDIVNDVQGRVQERSGRAAHKRIMERDECGISESSGRGVFMRVAHGFVPECGAWAHFEERQWRMGQDSESRMMSSFRRAVHDNMGIFWSLAPQWCVLESGTWVYSRVWRTRPTLESCVLGALWVCEVWVAGDWGFLDGKLKNSQKIWRSFSSPCASLWDCFLIGEALKLYQSLVYETCPPANIFNTALTSDEDNSMELQWPPISLPTSSYYAALYFVDMSKGNSRTFDVFINGYTFYHNLEVISSGLVVFVNNWNLSSITRITLHSEFDLPIISADEVFGIMTLGGITSTRDGVITIGEGVLHGLIVFPLGTLLFHDYSNCPRESEEKY</sequence>
<proteinExistence type="predicted"/>
<dbReference type="EMBL" id="JBBWWR010000010">
    <property type="protein sequence ID" value="KAK8960884.1"/>
    <property type="molecule type" value="Genomic_DNA"/>
</dbReference>
<gene>
    <name evidence="3" type="ORF">KSP40_PGU001912</name>
</gene>
<evidence type="ECO:0000313" key="4">
    <source>
        <dbReference type="Proteomes" id="UP001412067"/>
    </source>
</evidence>
<dbReference type="InterPro" id="IPR024788">
    <property type="entry name" value="Malectin-like_Carb-bd_dom"/>
</dbReference>
<evidence type="ECO:0000256" key="1">
    <source>
        <dbReference type="ARBA" id="ARBA00004167"/>
    </source>
</evidence>
<feature type="domain" description="Malectin-like" evidence="2">
    <location>
        <begin position="199"/>
        <end position="303"/>
    </location>
</feature>